<sequence>MSFRLIFQVSFLITLANARVRSHHSDSTKWSTRDWLIFGVIVGVCTIVGIIVGVWRWYRARKIKRQTNLSAIPQITPQQDFQQGILDPNVVVQIGAVNYVPGYPMNPQFPQSGNYPPGLVYTQPGNYPPGSVYTQPEKYPPGLIYPQPNSSSVVLESNQVEMNNPPVQPHQITNCLQSEHNYPSPLQNSIQESQ</sequence>
<dbReference type="EMBL" id="CAJZBQ010000015">
    <property type="protein sequence ID" value="CAG9316217.1"/>
    <property type="molecule type" value="Genomic_DNA"/>
</dbReference>
<evidence type="ECO:0000313" key="4">
    <source>
        <dbReference type="Proteomes" id="UP001162131"/>
    </source>
</evidence>
<feature type="transmembrane region" description="Helical" evidence="1">
    <location>
        <begin position="35"/>
        <end position="58"/>
    </location>
</feature>
<comment type="caution">
    <text evidence="3">The sequence shown here is derived from an EMBL/GenBank/DDBJ whole genome shotgun (WGS) entry which is preliminary data.</text>
</comment>
<reference evidence="3" key="1">
    <citation type="submission" date="2021-09" db="EMBL/GenBank/DDBJ databases">
        <authorList>
            <consortium name="AG Swart"/>
            <person name="Singh M."/>
            <person name="Singh A."/>
            <person name="Seah K."/>
            <person name="Emmerich C."/>
        </authorList>
    </citation>
    <scope>NUCLEOTIDE SEQUENCE</scope>
    <source>
        <strain evidence="3">ATCC30299</strain>
    </source>
</reference>
<dbReference type="Proteomes" id="UP001162131">
    <property type="component" value="Unassembled WGS sequence"/>
</dbReference>
<evidence type="ECO:0000256" key="1">
    <source>
        <dbReference type="SAM" id="Phobius"/>
    </source>
</evidence>
<evidence type="ECO:0000256" key="2">
    <source>
        <dbReference type="SAM" id="SignalP"/>
    </source>
</evidence>
<feature type="signal peptide" evidence="2">
    <location>
        <begin position="1"/>
        <end position="18"/>
    </location>
</feature>
<keyword evidence="1" id="KW-0812">Transmembrane</keyword>
<proteinExistence type="predicted"/>
<evidence type="ECO:0000313" key="3">
    <source>
        <dbReference type="EMBL" id="CAG9316217.1"/>
    </source>
</evidence>
<keyword evidence="4" id="KW-1185">Reference proteome</keyword>
<name>A0AAU9IP29_9CILI</name>
<accession>A0AAU9IP29</accession>
<keyword evidence="2" id="KW-0732">Signal</keyword>
<organism evidence="3 4">
    <name type="scientific">Blepharisma stoltei</name>
    <dbReference type="NCBI Taxonomy" id="1481888"/>
    <lineage>
        <taxon>Eukaryota</taxon>
        <taxon>Sar</taxon>
        <taxon>Alveolata</taxon>
        <taxon>Ciliophora</taxon>
        <taxon>Postciliodesmatophora</taxon>
        <taxon>Heterotrichea</taxon>
        <taxon>Heterotrichida</taxon>
        <taxon>Blepharismidae</taxon>
        <taxon>Blepharisma</taxon>
    </lineage>
</organism>
<protein>
    <submittedName>
        <fullName evidence="3">Uncharacterized protein</fullName>
    </submittedName>
</protein>
<keyword evidence="1" id="KW-1133">Transmembrane helix</keyword>
<keyword evidence="1" id="KW-0472">Membrane</keyword>
<gene>
    <name evidence="3" type="ORF">BSTOLATCC_MIC15653</name>
</gene>
<feature type="chain" id="PRO_5043908384" evidence="2">
    <location>
        <begin position="19"/>
        <end position="194"/>
    </location>
</feature>
<dbReference type="AlphaFoldDB" id="A0AAU9IP29"/>